<dbReference type="AlphaFoldDB" id="A0A4S4KDD7"/>
<name>A0A4S4KDD7_9AGAM</name>
<feature type="region of interest" description="Disordered" evidence="1">
    <location>
        <begin position="1"/>
        <end position="62"/>
    </location>
</feature>
<protein>
    <submittedName>
        <fullName evidence="2">Uncharacterized protein</fullName>
    </submittedName>
</protein>
<reference evidence="2 3" key="1">
    <citation type="submission" date="2019-02" db="EMBL/GenBank/DDBJ databases">
        <title>Genome sequencing of the rare red list fungi Phellinidium pouzarii.</title>
        <authorList>
            <person name="Buettner E."/>
            <person name="Kellner H."/>
        </authorList>
    </citation>
    <scope>NUCLEOTIDE SEQUENCE [LARGE SCALE GENOMIC DNA]</scope>
    <source>
        <strain evidence="2 3">DSM 108285</strain>
    </source>
</reference>
<dbReference type="EMBL" id="SGPK01000944">
    <property type="protein sequence ID" value="THG95720.1"/>
    <property type="molecule type" value="Genomic_DNA"/>
</dbReference>
<evidence type="ECO:0000256" key="1">
    <source>
        <dbReference type="SAM" id="MobiDB-lite"/>
    </source>
</evidence>
<feature type="compositionally biased region" description="Pro residues" evidence="1">
    <location>
        <begin position="15"/>
        <end position="35"/>
    </location>
</feature>
<feature type="non-terminal residue" evidence="2">
    <location>
        <position position="1"/>
    </location>
</feature>
<evidence type="ECO:0000313" key="3">
    <source>
        <dbReference type="Proteomes" id="UP000308199"/>
    </source>
</evidence>
<evidence type="ECO:0000313" key="2">
    <source>
        <dbReference type="EMBL" id="THG95720.1"/>
    </source>
</evidence>
<organism evidence="2 3">
    <name type="scientific">Phellinidium pouzarii</name>
    <dbReference type="NCBI Taxonomy" id="167371"/>
    <lineage>
        <taxon>Eukaryota</taxon>
        <taxon>Fungi</taxon>
        <taxon>Dikarya</taxon>
        <taxon>Basidiomycota</taxon>
        <taxon>Agaricomycotina</taxon>
        <taxon>Agaricomycetes</taxon>
        <taxon>Hymenochaetales</taxon>
        <taxon>Hymenochaetaceae</taxon>
        <taxon>Phellinidium</taxon>
    </lineage>
</organism>
<accession>A0A4S4KDD7</accession>
<sequence length="62" mass="6188">GPPQPYGGYEKQPLYAPPPPPLQLQPPPPPPPAPAPEKKSRFGGLGATMANSAAGGVGFGAD</sequence>
<gene>
    <name evidence="2" type="ORF">EW145_g7909</name>
</gene>
<keyword evidence="3" id="KW-1185">Reference proteome</keyword>
<dbReference type="Proteomes" id="UP000308199">
    <property type="component" value="Unassembled WGS sequence"/>
</dbReference>
<proteinExistence type="predicted"/>
<comment type="caution">
    <text evidence="2">The sequence shown here is derived from an EMBL/GenBank/DDBJ whole genome shotgun (WGS) entry which is preliminary data.</text>
</comment>